<dbReference type="AlphaFoldDB" id="A0A821RGS3"/>
<proteinExistence type="predicted"/>
<dbReference type="Proteomes" id="UP000663848">
    <property type="component" value="Unassembled WGS sequence"/>
</dbReference>
<sequence>MDRNKSGQQIFTKKLRVFATSLASANKHQPKQSHIQNYLLIWADPHADQEDEDCLNTLTRLWTVVNDVILQRQDAINMRERQG</sequence>
<gene>
    <name evidence="1" type="ORF">QYT958_LOCUS26216</name>
</gene>
<organism evidence="1 2">
    <name type="scientific">Rotaria socialis</name>
    <dbReference type="NCBI Taxonomy" id="392032"/>
    <lineage>
        <taxon>Eukaryota</taxon>
        <taxon>Metazoa</taxon>
        <taxon>Spiralia</taxon>
        <taxon>Gnathifera</taxon>
        <taxon>Rotifera</taxon>
        <taxon>Eurotatoria</taxon>
        <taxon>Bdelloidea</taxon>
        <taxon>Philodinida</taxon>
        <taxon>Philodinidae</taxon>
        <taxon>Rotaria</taxon>
    </lineage>
</organism>
<protein>
    <submittedName>
        <fullName evidence="1">Uncharacterized protein</fullName>
    </submittedName>
</protein>
<accession>A0A821RGS3</accession>
<evidence type="ECO:0000313" key="2">
    <source>
        <dbReference type="Proteomes" id="UP000663848"/>
    </source>
</evidence>
<name>A0A821RGS3_9BILA</name>
<comment type="caution">
    <text evidence="1">The sequence shown here is derived from an EMBL/GenBank/DDBJ whole genome shotgun (WGS) entry which is preliminary data.</text>
</comment>
<reference evidence="1" key="1">
    <citation type="submission" date="2021-02" db="EMBL/GenBank/DDBJ databases">
        <authorList>
            <person name="Nowell W R."/>
        </authorList>
    </citation>
    <scope>NUCLEOTIDE SEQUENCE</scope>
</reference>
<evidence type="ECO:0000313" key="1">
    <source>
        <dbReference type="EMBL" id="CAF4838197.1"/>
    </source>
</evidence>
<dbReference type="EMBL" id="CAJOBR010006163">
    <property type="protein sequence ID" value="CAF4838197.1"/>
    <property type="molecule type" value="Genomic_DNA"/>
</dbReference>